<reference evidence="3" key="1">
    <citation type="submission" date="2016-10" db="EMBL/GenBank/DDBJ databases">
        <authorList>
            <person name="Jeantristanb JTB J.-T."/>
            <person name="Ricardo R."/>
        </authorList>
    </citation>
    <scope>NUCLEOTIDE SEQUENCE [LARGE SCALE GENOMIC DNA]</scope>
</reference>
<evidence type="ECO:0000256" key="1">
    <source>
        <dbReference type="SAM" id="MobiDB-lite"/>
    </source>
</evidence>
<dbReference type="OrthoDB" id="10376903at2759"/>
<evidence type="ECO:0000313" key="3">
    <source>
        <dbReference type="Proteomes" id="UP000249723"/>
    </source>
</evidence>
<accession>A0A2X0KP98</accession>
<gene>
    <name evidence="2" type="ORF">BZ3500_MVSOF-1268-A1-R1_CHR12-1G03644</name>
</gene>
<sequence>MTTRLAIAQCLPTEIIEHIALYAAPWRVNPPYAEYIYAQHSPETIKNASMTCRSWRAGFGRMRCHTVFLNDNPFTQADAHDFVRWHQQVRPYPVRVLISRSFRCFDSLEESLGIVLRCVGTTLRSLVLSADPLPRLSADTQSDDDNASAPSLSALRPAPPFLTSELEDLILHGSTKGYDWDGLRAVELPSVRRLVVRSCYCASIDQFLEHFELPGLEDLTMVLDEPPSWEEKEYEVGNVIPLLEQLFTGSKPGIRRAKFELLWDPWNPHSAWTVQLARTIRLCTSTLRDLDLEITSHESWHREDDPAWPDDLDQVLDNLGPDSPLERLRIALPVCNISTWQRFITLIEDKLDNCQALRRLAFLLVHQSVGGTIRNIRTTPEVWHLGPGEHVPDCRSKGARVSPKKVGMLEGDRWDRVREQCRERGIKFVLRSSIDY</sequence>
<protein>
    <submittedName>
        <fullName evidence="2">BZ3500_MvSof-1268-A1-R1_Chr12-1g03644 protein</fullName>
    </submittedName>
</protein>
<feature type="region of interest" description="Disordered" evidence="1">
    <location>
        <begin position="137"/>
        <end position="158"/>
    </location>
</feature>
<name>A0A2X0KP98_9BASI</name>
<keyword evidence="3" id="KW-1185">Reference proteome</keyword>
<feature type="compositionally biased region" description="Low complexity" evidence="1">
    <location>
        <begin position="147"/>
        <end position="156"/>
    </location>
</feature>
<organism evidence="2 3">
    <name type="scientific">Microbotryum saponariae</name>
    <dbReference type="NCBI Taxonomy" id="289078"/>
    <lineage>
        <taxon>Eukaryota</taxon>
        <taxon>Fungi</taxon>
        <taxon>Dikarya</taxon>
        <taxon>Basidiomycota</taxon>
        <taxon>Pucciniomycotina</taxon>
        <taxon>Microbotryomycetes</taxon>
        <taxon>Microbotryales</taxon>
        <taxon>Microbotryaceae</taxon>
        <taxon>Microbotryum</taxon>
    </lineage>
</organism>
<proteinExistence type="predicted"/>
<evidence type="ECO:0000313" key="2">
    <source>
        <dbReference type="EMBL" id="SCZ94767.1"/>
    </source>
</evidence>
<dbReference type="AlphaFoldDB" id="A0A2X0KP98"/>
<dbReference type="Proteomes" id="UP000249723">
    <property type="component" value="Unassembled WGS sequence"/>
</dbReference>
<dbReference type="EMBL" id="FMWP01000054">
    <property type="protein sequence ID" value="SCZ94767.1"/>
    <property type="molecule type" value="Genomic_DNA"/>
</dbReference>